<evidence type="ECO:0000313" key="1">
    <source>
        <dbReference type="EMBL" id="OVA19804.1"/>
    </source>
</evidence>
<dbReference type="Gene3D" id="2.130.10.10">
    <property type="entry name" value="YVTN repeat-like/Quinoprotein amine dehydrogenase"/>
    <property type="match status" value="1"/>
</dbReference>
<accession>A0A200RAR6</accession>
<dbReference type="InterPro" id="IPR044715">
    <property type="entry name" value="WDR86-like"/>
</dbReference>
<dbReference type="PANTHER" id="PTHR44489">
    <property type="match status" value="1"/>
</dbReference>
<proteinExistence type="predicted"/>
<reference evidence="1 2" key="1">
    <citation type="journal article" date="2017" name="Mol. Plant">
        <title>The Genome of Medicinal Plant Macleaya cordata Provides New Insights into Benzylisoquinoline Alkaloids Metabolism.</title>
        <authorList>
            <person name="Liu X."/>
            <person name="Liu Y."/>
            <person name="Huang P."/>
            <person name="Ma Y."/>
            <person name="Qing Z."/>
            <person name="Tang Q."/>
            <person name="Cao H."/>
            <person name="Cheng P."/>
            <person name="Zheng Y."/>
            <person name="Yuan Z."/>
            <person name="Zhou Y."/>
            <person name="Liu J."/>
            <person name="Tang Z."/>
            <person name="Zhuo Y."/>
            <person name="Zhang Y."/>
            <person name="Yu L."/>
            <person name="Huang J."/>
            <person name="Yang P."/>
            <person name="Peng Q."/>
            <person name="Zhang J."/>
            <person name="Jiang W."/>
            <person name="Zhang Z."/>
            <person name="Lin K."/>
            <person name="Ro D.K."/>
            <person name="Chen X."/>
            <person name="Xiong X."/>
            <person name="Shang Y."/>
            <person name="Huang S."/>
            <person name="Zeng J."/>
        </authorList>
    </citation>
    <scope>NUCLEOTIDE SEQUENCE [LARGE SCALE GENOMIC DNA]</scope>
    <source>
        <strain evidence="2">cv. BLH2017</strain>
        <tissue evidence="1">Root</tissue>
    </source>
</reference>
<organism evidence="1 2">
    <name type="scientific">Macleaya cordata</name>
    <name type="common">Five-seeded plume-poppy</name>
    <name type="synonym">Bocconia cordata</name>
    <dbReference type="NCBI Taxonomy" id="56857"/>
    <lineage>
        <taxon>Eukaryota</taxon>
        <taxon>Viridiplantae</taxon>
        <taxon>Streptophyta</taxon>
        <taxon>Embryophyta</taxon>
        <taxon>Tracheophyta</taxon>
        <taxon>Spermatophyta</taxon>
        <taxon>Magnoliopsida</taxon>
        <taxon>Ranunculales</taxon>
        <taxon>Papaveraceae</taxon>
        <taxon>Papaveroideae</taxon>
        <taxon>Macleaya</taxon>
    </lineage>
</organism>
<sequence>MQTDLFSLINHCSCDSNFSCSIVVIMEMLPAWNTQTNSELSLDGFSGKFYALAVGNEMLLAGTQMWELETLQCIQTLTEHTSVVMSILCWDLFLLSCSLNHTIKVWVATESGKLEVTYTHQEEKCAL</sequence>
<dbReference type="PANTHER" id="PTHR44489:SF1">
    <property type="entry name" value="ZINC FINGER CCCH DOMAIN-CONTAINING PROTEIN 63"/>
    <property type="match status" value="1"/>
</dbReference>
<dbReference type="EMBL" id="MVGT01000171">
    <property type="protein sequence ID" value="OVA19804.1"/>
    <property type="molecule type" value="Genomic_DNA"/>
</dbReference>
<dbReference type="SUPFAM" id="SSF50978">
    <property type="entry name" value="WD40 repeat-like"/>
    <property type="match status" value="1"/>
</dbReference>
<dbReference type="Proteomes" id="UP000195402">
    <property type="component" value="Unassembled WGS sequence"/>
</dbReference>
<keyword evidence="2" id="KW-1185">Reference proteome</keyword>
<dbReference type="InParanoid" id="A0A200RAR6"/>
<dbReference type="InterPro" id="IPR036322">
    <property type="entry name" value="WD40_repeat_dom_sf"/>
</dbReference>
<dbReference type="InterPro" id="IPR015943">
    <property type="entry name" value="WD40/YVTN_repeat-like_dom_sf"/>
</dbReference>
<name>A0A200RAR6_MACCD</name>
<protein>
    <submittedName>
        <fullName evidence="1">WD40 repeat</fullName>
    </submittedName>
</protein>
<gene>
    <name evidence="1" type="ORF">BVC80_1687g26</name>
</gene>
<comment type="caution">
    <text evidence="1">The sequence shown here is derived from an EMBL/GenBank/DDBJ whole genome shotgun (WGS) entry which is preliminary data.</text>
</comment>
<dbReference type="OrthoDB" id="1670375at2759"/>
<dbReference type="STRING" id="56857.A0A200RAR6"/>
<evidence type="ECO:0000313" key="2">
    <source>
        <dbReference type="Proteomes" id="UP000195402"/>
    </source>
</evidence>
<dbReference type="AlphaFoldDB" id="A0A200RAR6"/>